<name>A0A0W0X5G5_9GAMM</name>
<dbReference type="Gene3D" id="2.40.30.20">
    <property type="match status" value="1"/>
</dbReference>
<accession>A0A0W0X5G5</accession>
<gene>
    <name evidence="1" type="ORF">Loak_0900</name>
</gene>
<proteinExistence type="predicted"/>
<reference evidence="1 2" key="1">
    <citation type="submission" date="2015-11" db="EMBL/GenBank/DDBJ databases">
        <title>Genomic analysis of 38 Legionella species identifies large and diverse effector repertoires.</title>
        <authorList>
            <person name="Burstein D."/>
            <person name="Amaro F."/>
            <person name="Zusman T."/>
            <person name="Lifshitz Z."/>
            <person name="Cohen O."/>
            <person name="Gilbert J.A."/>
            <person name="Pupko T."/>
            <person name="Shuman H.A."/>
            <person name="Segal G."/>
        </authorList>
    </citation>
    <scope>NUCLEOTIDE SEQUENCE [LARGE SCALE GENOMIC DNA]</scope>
    <source>
        <strain evidence="1 2">Oak Ridge-10</strain>
    </source>
</reference>
<comment type="caution">
    <text evidence="1">The sequence shown here is derived from an EMBL/GenBank/DDBJ whole genome shotgun (WGS) entry which is preliminary data.</text>
</comment>
<evidence type="ECO:0000313" key="2">
    <source>
        <dbReference type="Proteomes" id="UP000054858"/>
    </source>
</evidence>
<dbReference type="EMBL" id="LNYP01000015">
    <property type="protein sequence ID" value="KTD39737.1"/>
    <property type="molecule type" value="Genomic_DNA"/>
</dbReference>
<organism evidence="1 2">
    <name type="scientific">Legionella oakridgensis</name>
    <dbReference type="NCBI Taxonomy" id="29423"/>
    <lineage>
        <taxon>Bacteria</taxon>
        <taxon>Pseudomonadati</taxon>
        <taxon>Pseudomonadota</taxon>
        <taxon>Gammaproteobacteria</taxon>
        <taxon>Legionellales</taxon>
        <taxon>Legionellaceae</taxon>
        <taxon>Legionella</taxon>
    </lineage>
</organism>
<sequence>MPRSNDDLFCFFSGFAHQDIEVHEYQEHLETKTVILTCHNLGKHSLSKDDYIQLDGVLFQVIETNGSYFKACSTFELVNDTSIKNLSPGSKLTLGILAEKDISHEQLWMLQPSALSQVTYLSCSVLHGHEHTLKLDFEAPPNLASVIHQDCHLGLAGSSLTARDVSKESHLIKFSIYCGRETREKSQFNQTLKPGTRINITEPAEIEDRTCKC</sequence>
<dbReference type="Proteomes" id="UP000054858">
    <property type="component" value="Unassembled WGS sequence"/>
</dbReference>
<protein>
    <submittedName>
        <fullName evidence="1">Riboflavin synthase subunit alpha</fullName>
    </submittedName>
</protein>
<evidence type="ECO:0000313" key="1">
    <source>
        <dbReference type="EMBL" id="KTD39737.1"/>
    </source>
</evidence>
<dbReference type="InterPro" id="IPR023366">
    <property type="entry name" value="ATP_synth_asu-like_sf"/>
</dbReference>
<dbReference type="PATRIC" id="fig|29423.5.peg.944"/>
<dbReference type="AlphaFoldDB" id="A0A0W0X5G5"/>